<keyword evidence="5" id="KW-0694">RNA-binding</keyword>
<evidence type="ECO:0000256" key="4">
    <source>
        <dbReference type="ARBA" id="ARBA00035258"/>
    </source>
</evidence>
<dbReference type="SUPFAM" id="SSF56047">
    <property type="entry name" value="Ribosomal protein S8"/>
    <property type="match status" value="1"/>
</dbReference>
<dbReference type="InterPro" id="IPR035987">
    <property type="entry name" value="Ribosomal_uS8_sf"/>
</dbReference>
<dbReference type="Gene3D" id="3.30.1370.30">
    <property type="match status" value="1"/>
</dbReference>
<dbReference type="AlphaFoldDB" id="A0A1F5GVZ7"/>
<evidence type="ECO:0000256" key="5">
    <source>
        <dbReference type="HAMAP-Rule" id="MF_01302"/>
    </source>
</evidence>
<comment type="caution">
    <text evidence="6">The sequence shown here is derived from an EMBL/GenBank/DDBJ whole genome shotgun (WGS) entry which is preliminary data.</text>
</comment>
<name>A0A1F5GVZ7_9BACT</name>
<dbReference type="GO" id="GO:0006412">
    <property type="term" value="P:translation"/>
    <property type="evidence" value="ECO:0007669"/>
    <property type="project" value="UniProtKB-UniRule"/>
</dbReference>
<dbReference type="EMBL" id="MFBN01000001">
    <property type="protein sequence ID" value="OGD96063.1"/>
    <property type="molecule type" value="Genomic_DNA"/>
</dbReference>
<evidence type="ECO:0000256" key="3">
    <source>
        <dbReference type="ARBA" id="ARBA00023274"/>
    </source>
</evidence>
<dbReference type="PANTHER" id="PTHR11758">
    <property type="entry name" value="40S RIBOSOMAL PROTEIN S15A"/>
    <property type="match status" value="1"/>
</dbReference>
<dbReference type="Proteomes" id="UP000178336">
    <property type="component" value="Unassembled WGS sequence"/>
</dbReference>
<dbReference type="GO" id="GO:0019843">
    <property type="term" value="F:rRNA binding"/>
    <property type="evidence" value="ECO:0007669"/>
    <property type="project" value="UniProtKB-UniRule"/>
</dbReference>
<keyword evidence="5" id="KW-0699">rRNA-binding</keyword>
<dbReference type="Pfam" id="PF00410">
    <property type="entry name" value="Ribosomal_S8"/>
    <property type="match status" value="1"/>
</dbReference>
<dbReference type="GO" id="GO:1990904">
    <property type="term" value="C:ribonucleoprotein complex"/>
    <property type="evidence" value="ECO:0007669"/>
    <property type="project" value="UniProtKB-KW"/>
</dbReference>
<comment type="subunit">
    <text evidence="5">Part of the 30S ribosomal subunit. Contacts proteins S5 and S12.</text>
</comment>
<evidence type="ECO:0000313" key="6">
    <source>
        <dbReference type="EMBL" id="OGD96063.1"/>
    </source>
</evidence>
<protein>
    <recommendedName>
        <fullName evidence="4 5">Small ribosomal subunit protein uS8</fullName>
    </recommendedName>
</protein>
<gene>
    <name evidence="5" type="primary">rpsH</name>
    <name evidence="6" type="ORF">A3A48_03530</name>
</gene>
<evidence type="ECO:0000256" key="1">
    <source>
        <dbReference type="ARBA" id="ARBA00006471"/>
    </source>
</evidence>
<dbReference type="HAMAP" id="MF_01302_B">
    <property type="entry name" value="Ribosomal_uS8_B"/>
    <property type="match status" value="1"/>
</dbReference>
<dbReference type="InterPro" id="IPR000630">
    <property type="entry name" value="Ribosomal_uS8"/>
</dbReference>
<dbReference type="FunFam" id="3.30.1490.10:FF:000001">
    <property type="entry name" value="30S ribosomal protein S8"/>
    <property type="match status" value="1"/>
</dbReference>
<dbReference type="Gene3D" id="3.30.1490.10">
    <property type="match status" value="1"/>
</dbReference>
<comment type="function">
    <text evidence="5">One of the primary rRNA binding proteins, it binds directly to 16S rRNA central domain where it helps coordinate assembly of the platform of the 30S subunit.</text>
</comment>
<accession>A0A1F5GVZ7</accession>
<sequence length="125" mass="14061">MMDPIADMLVIIKNGYLAQKSYITIPYSKMKLEIANVLEKEEFIGHVSRKNSNIIAELIFDGHKPRLTQVQRVSKLGLRIYTKSKKIKPVKGGRGFVIVSTSKGLMTGKEANKKNLGGEIICRVW</sequence>
<organism evidence="6 7">
    <name type="scientific">Candidatus Curtissbacteria bacterium RIFCSPLOWO2_01_FULL_37_9</name>
    <dbReference type="NCBI Taxonomy" id="1797724"/>
    <lineage>
        <taxon>Bacteria</taxon>
        <taxon>Candidatus Curtissiibacteriota</taxon>
    </lineage>
</organism>
<dbReference type="GO" id="GO:0003735">
    <property type="term" value="F:structural constituent of ribosome"/>
    <property type="evidence" value="ECO:0007669"/>
    <property type="project" value="InterPro"/>
</dbReference>
<dbReference type="NCBIfam" id="NF001109">
    <property type="entry name" value="PRK00136.1"/>
    <property type="match status" value="1"/>
</dbReference>
<proteinExistence type="inferred from homology"/>
<evidence type="ECO:0000313" key="7">
    <source>
        <dbReference type="Proteomes" id="UP000178336"/>
    </source>
</evidence>
<reference evidence="6 7" key="1">
    <citation type="journal article" date="2016" name="Nat. Commun.">
        <title>Thousands of microbial genomes shed light on interconnected biogeochemical processes in an aquifer system.</title>
        <authorList>
            <person name="Anantharaman K."/>
            <person name="Brown C.T."/>
            <person name="Hug L.A."/>
            <person name="Sharon I."/>
            <person name="Castelle C.J."/>
            <person name="Probst A.J."/>
            <person name="Thomas B.C."/>
            <person name="Singh A."/>
            <person name="Wilkins M.J."/>
            <person name="Karaoz U."/>
            <person name="Brodie E.L."/>
            <person name="Williams K.H."/>
            <person name="Hubbard S.S."/>
            <person name="Banfield J.F."/>
        </authorList>
    </citation>
    <scope>NUCLEOTIDE SEQUENCE [LARGE SCALE GENOMIC DNA]</scope>
</reference>
<comment type="similarity">
    <text evidence="1 5">Belongs to the universal ribosomal protein uS8 family.</text>
</comment>
<dbReference type="STRING" id="1797724.A3A48_03530"/>
<dbReference type="GO" id="GO:0005737">
    <property type="term" value="C:cytoplasm"/>
    <property type="evidence" value="ECO:0007669"/>
    <property type="project" value="UniProtKB-ARBA"/>
</dbReference>
<keyword evidence="3 5" id="KW-0687">Ribonucleoprotein</keyword>
<keyword evidence="2 5" id="KW-0689">Ribosomal protein</keyword>
<dbReference type="GO" id="GO:0005840">
    <property type="term" value="C:ribosome"/>
    <property type="evidence" value="ECO:0007669"/>
    <property type="project" value="UniProtKB-KW"/>
</dbReference>
<evidence type="ECO:0000256" key="2">
    <source>
        <dbReference type="ARBA" id="ARBA00022980"/>
    </source>
</evidence>